<dbReference type="GO" id="GO:0004673">
    <property type="term" value="F:protein histidine kinase activity"/>
    <property type="evidence" value="ECO:0007669"/>
    <property type="project" value="UniProtKB-EC"/>
</dbReference>
<dbReference type="InterPro" id="IPR003594">
    <property type="entry name" value="HATPase_dom"/>
</dbReference>
<keyword evidence="3" id="KW-0808">Transferase</keyword>
<comment type="caution">
    <text evidence="7">The sequence shown here is derived from an EMBL/GenBank/DDBJ whole genome shotgun (WGS) entry which is preliminary data.</text>
</comment>
<keyword evidence="8" id="KW-1185">Reference proteome</keyword>
<name>A0ABD6C5Q5_9EURY</name>
<comment type="catalytic activity">
    <reaction evidence="1">
        <text>ATP + protein L-histidine = ADP + protein N-phospho-L-histidine.</text>
        <dbReference type="EC" id="2.7.13.3"/>
    </reaction>
</comment>
<keyword evidence="7" id="KW-0067">ATP-binding</keyword>
<evidence type="ECO:0000313" key="7">
    <source>
        <dbReference type="EMBL" id="MFD1572147.1"/>
    </source>
</evidence>
<dbReference type="InterPro" id="IPR036890">
    <property type="entry name" value="HATPase_C_sf"/>
</dbReference>
<reference evidence="7 8" key="1">
    <citation type="journal article" date="2019" name="Int. J. Syst. Evol. Microbiol.">
        <title>The Global Catalogue of Microorganisms (GCM) 10K type strain sequencing project: providing services to taxonomists for standard genome sequencing and annotation.</title>
        <authorList>
            <consortium name="The Broad Institute Genomics Platform"/>
            <consortium name="The Broad Institute Genome Sequencing Center for Infectious Disease"/>
            <person name="Wu L."/>
            <person name="Ma J."/>
        </authorList>
    </citation>
    <scope>NUCLEOTIDE SEQUENCE [LARGE SCALE GENOMIC DNA]</scope>
    <source>
        <strain evidence="7 8">CGMCC 1.12689</strain>
    </source>
</reference>
<dbReference type="InterPro" id="IPR004358">
    <property type="entry name" value="Sig_transdc_His_kin-like_C"/>
</dbReference>
<dbReference type="AlphaFoldDB" id="A0ABD6C5Q5"/>
<gene>
    <name evidence="7" type="ORF">ACFR9T_16450</name>
</gene>
<protein>
    <recommendedName>
        <fullName evidence="2">histidine kinase</fullName>
        <ecNumber evidence="2">2.7.13.3</ecNumber>
    </recommendedName>
</protein>
<organism evidence="7 8">
    <name type="scientific">Halorubrum laminariae</name>
    <dbReference type="NCBI Taxonomy" id="1433523"/>
    <lineage>
        <taxon>Archaea</taxon>
        <taxon>Methanobacteriati</taxon>
        <taxon>Methanobacteriota</taxon>
        <taxon>Stenosarchaea group</taxon>
        <taxon>Halobacteria</taxon>
        <taxon>Halobacteriales</taxon>
        <taxon>Haloferacaceae</taxon>
        <taxon>Halorubrum</taxon>
    </lineage>
</organism>
<dbReference type="GO" id="GO:0005524">
    <property type="term" value="F:ATP binding"/>
    <property type="evidence" value="ECO:0007669"/>
    <property type="project" value="UniProtKB-KW"/>
</dbReference>
<dbReference type="Proteomes" id="UP001597185">
    <property type="component" value="Unassembled WGS sequence"/>
</dbReference>
<dbReference type="Gene3D" id="3.30.565.10">
    <property type="entry name" value="Histidine kinase-like ATPase, C-terminal domain"/>
    <property type="match status" value="1"/>
</dbReference>
<dbReference type="PANTHER" id="PTHR43711">
    <property type="entry name" value="TWO-COMPONENT HISTIDINE KINASE"/>
    <property type="match status" value="1"/>
</dbReference>
<dbReference type="PANTHER" id="PTHR43711:SF1">
    <property type="entry name" value="HISTIDINE KINASE 1"/>
    <property type="match status" value="1"/>
</dbReference>
<evidence type="ECO:0000256" key="2">
    <source>
        <dbReference type="ARBA" id="ARBA00012438"/>
    </source>
</evidence>
<evidence type="ECO:0000259" key="6">
    <source>
        <dbReference type="PROSITE" id="PS50109"/>
    </source>
</evidence>
<keyword evidence="7" id="KW-0547">Nucleotide-binding</keyword>
<evidence type="ECO:0000256" key="4">
    <source>
        <dbReference type="ARBA" id="ARBA00022777"/>
    </source>
</evidence>
<dbReference type="GO" id="GO:0000160">
    <property type="term" value="P:phosphorelay signal transduction system"/>
    <property type="evidence" value="ECO:0007669"/>
    <property type="project" value="UniProtKB-KW"/>
</dbReference>
<dbReference type="Pfam" id="PF02518">
    <property type="entry name" value="HATPase_c"/>
    <property type="match status" value="1"/>
</dbReference>
<dbReference type="PROSITE" id="PS50109">
    <property type="entry name" value="HIS_KIN"/>
    <property type="match status" value="1"/>
</dbReference>
<evidence type="ECO:0000313" key="8">
    <source>
        <dbReference type="Proteomes" id="UP001597185"/>
    </source>
</evidence>
<dbReference type="InterPro" id="IPR050736">
    <property type="entry name" value="Sensor_HK_Regulatory"/>
</dbReference>
<dbReference type="EC" id="2.7.13.3" evidence="2"/>
<proteinExistence type="predicted"/>
<evidence type="ECO:0000256" key="1">
    <source>
        <dbReference type="ARBA" id="ARBA00000085"/>
    </source>
</evidence>
<keyword evidence="5" id="KW-0902">Two-component regulatory system</keyword>
<accession>A0ABD6C5Q5</accession>
<dbReference type="PRINTS" id="PR00344">
    <property type="entry name" value="BCTRLSENSOR"/>
</dbReference>
<dbReference type="EMBL" id="JBHUDB010000024">
    <property type="protein sequence ID" value="MFD1572147.1"/>
    <property type="molecule type" value="Genomic_DNA"/>
</dbReference>
<evidence type="ECO:0000256" key="3">
    <source>
        <dbReference type="ARBA" id="ARBA00022679"/>
    </source>
</evidence>
<dbReference type="SUPFAM" id="SSF55874">
    <property type="entry name" value="ATPase domain of HSP90 chaperone/DNA topoisomerase II/histidine kinase"/>
    <property type="match status" value="1"/>
</dbReference>
<feature type="domain" description="Histidine kinase" evidence="6">
    <location>
        <begin position="1"/>
        <end position="91"/>
    </location>
</feature>
<dbReference type="RefSeq" id="WP_256418767.1">
    <property type="nucleotide sequence ID" value="NZ_JANHDL010000008.1"/>
</dbReference>
<dbReference type="InterPro" id="IPR005467">
    <property type="entry name" value="His_kinase_dom"/>
</dbReference>
<sequence length="112" mass="12475">MQAIEDGGEDVTVTVIELNEAVGFAIGDDGVGIPEDDRDQVFELGYSTTEDGTGFELAIIREIVQAHGWEVSVTDSEDGGVRFEFETQRYSCSLDISRRCHSRVDVRRMSHF</sequence>
<evidence type="ECO:0000256" key="5">
    <source>
        <dbReference type="ARBA" id="ARBA00023012"/>
    </source>
</evidence>
<dbReference type="CDD" id="cd00075">
    <property type="entry name" value="HATPase"/>
    <property type="match status" value="1"/>
</dbReference>
<keyword evidence="4" id="KW-0418">Kinase</keyword>